<reference evidence="2" key="1">
    <citation type="submission" date="2021-02" db="EMBL/GenBank/DDBJ databases">
        <authorList>
            <person name="Palmer J.M."/>
        </authorList>
    </citation>
    <scope>NUCLEOTIDE SEQUENCE</scope>
    <source>
        <strain evidence="2">SCRP734</strain>
    </source>
</reference>
<dbReference type="EMBL" id="JAGDFM010000236">
    <property type="protein sequence ID" value="KAG7381664.1"/>
    <property type="molecule type" value="Genomic_DNA"/>
</dbReference>
<keyword evidence="1" id="KW-1133">Transmembrane helix</keyword>
<dbReference type="Proteomes" id="UP000694044">
    <property type="component" value="Unassembled WGS sequence"/>
</dbReference>
<protein>
    <submittedName>
        <fullName evidence="2">Uncharacterized protein</fullName>
    </submittedName>
</protein>
<name>A0A8T1VQH6_9STRA</name>
<evidence type="ECO:0000313" key="3">
    <source>
        <dbReference type="Proteomes" id="UP000694044"/>
    </source>
</evidence>
<dbReference type="AlphaFoldDB" id="A0A8T1VQH6"/>
<evidence type="ECO:0000313" key="2">
    <source>
        <dbReference type="EMBL" id="KAG7381664.1"/>
    </source>
</evidence>
<evidence type="ECO:0000256" key="1">
    <source>
        <dbReference type="SAM" id="Phobius"/>
    </source>
</evidence>
<accession>A0A8T1VQH6</accession>
<keyword evidence="3" id="KW-1185">Reference proteome</keyword>
<proteinExistence type="predicted"/>
<keyword evidence="1" id="KW-0812">Transmembrane</keyword>
<keyword evidence="1" id="KW-0472">Membrane</keyword>
<organism evidence="2 3">
    <name type="scientific">Phytophthora pseudosyringae</name>
    <dbReference type="NCBI Taxonomy" id="221518"/>
    <lineage>
        <taxon>Eukaryota</taxon>
        <taxon>Sar</taxon>
        <taxon>Stramenopiles</taxon>
        <taxon>Oomycota</taxon>
        <taxon>Peronosporomycetes</taxon>
        <taxon>Peronosporales</taxon>
        <taxon>Peronosporaceae</taxon>
        <taxon>Phytophthora</taxon>
    </lineage>
</organism>
<comment type="caution">
    <text evidence="2">The sequence shown here is derived from an EMBL/GenBank/DDBJ whole genome shotgun (WGS) entry which is preliminary data.</text>
</comment>
<feature type="transmembrane region" description="Helical" evidence="1">
    <location>
        <begin position="42"/>
        <end position="64"/>
    </location>
</feature>
<gene>
    <name evidence="2" type="ORF">PHYPSEUDO_005763</name>
</gene>
<dbReference type="OrthoDB" id="122719at2759"/>
<sequence length="112" mass="12252">MAPIAPLPASDDVTVVFFPSKDEHKTQLVDQRASLQHKIVMGILYTLVSSGCVYGCVAAVTFFGDLFTLLLNDPVRLSKAVGEALNAGRRSQHQLRVWTAPRSDSDVVVKRI</sequence>